<accession>A0A1J9P801</accession>
<dbReference type="Proteomes" id="UP000182235">
    <property type="component" value="Unassembled WGS sequence"/>
</dbReference>
<reference evidence="1 2" key="1">
    <citation type="submission" date="2015-07" db="EMBL/GenBank/DDBJ databases">
        <title>Emmonsia species relationships and genome sequence.</title>
        <authorList>
            <consortium name="The Broad Institute Genomics Platform"/>
            <person name="Cuomo C.A."/>
            <person name="Munoz J.F."/>
            <person name="Imamovic A."/>
            <person name="Priest M.E."/>
            <person name="Young S."/>
            <person name="Clay O.K."/>
            <person name="McEwen J.G."/>
        </authorList>
    </citation>
    <scope>NUCLEOTIDE SEQUENCE [LARGE SCALE GENOMIC DNA]</scope>
    <source>
        <strain evidence="1 2">UAMH 9510</strain>
    </source>
</reference>
<evidence type="ECO:0000313" key="1">
    <source>
        <dbReference type="EMBL" id="OJD12222.1"/>
    </source>
</evidence>
<sequence length="71" mass="8121">MPKSFNCTKEQLQNAIDGVRKNPKLEITSLSREFEVPYAVLYGRVNSKKSRTTRVPLNRALNDSQEKAIKI</sequence>
<dbReference type="STRING" id="1447872.A0A1J9P801"/>
<dbReference type="InterPro" id="IPR009057">
    <property type="entry name" value="Homeodomain-like_sf"/>
</dbReference>
<proteinExistence type="predicted"/>
<protein>
    <recommendedName>
        <fullName evidence="3">HTH psq-type domain-containing protein</fullName>
    </recommendedName>
</protein>
<evidence type="ECO:0008006" key="3">
    <source>
        <dbReference type="Google" id="ProtNLM"/>
    </source>
</evidence>
<dbReference type="VEuPathDB" id="FungiDB:AJ78_07147"/>
<organism evidence="1 2">
    <name type="scientific">Emergomyces pasteurianus Ep9510</name>
    <dbReference type="NCBI Taxonomy" id="1447872"/>
    <lineage>
        <taxon>Eukaryota</taxon>
        <taxon>Fungi</taxon>
        <taxon>Dikarya</taxon>
        <taxon>Ascomycota</taxon>
        <taxon>Pezizomycotina</taxon>
        <taxon>Eurotiomycetes</taxon>
        <taxon>Eurotiomycetidae</taxon>
        <taxon>Onygenales</taxon>
        <taxon>Ajellomycetaceae</taxon>
        <taxon>Emergomyces</taxon>
    </lineage>
</organism>
<gene>
    <name evidence="1" type="ORF">AJ78_07147</name>
</gene>
<keyword evidence="2" id="KW-1185">Reference proteome</keyword>
<dbReference type="SUPFAM" id="SSF46689">
    <property type="entry name" value="Homeodomain-like"/>
    <property type="match status" value="1"/>
</dbReference>
<evidence type="ECO:0000313" key="2">
    <source>
        <dbReference type="Proteomes" id="UP000182235"/>
    </source>
</evidence>
<dbReference type="EMBL" id="LGRN01000432">
    <property type="protein sequence ID" value="OJD12222.1"/>
    <property type="molecule type" value="Genomic_DNA"/>
</dbReference>
<dbReference type="AlphaFoldDB" id="A0A1J9P801"/>
<dbReference type="OrthoDB" id="4324149at2759"/>
<comment type="caution">
    <text evidence="1">The sequence shown here is derived from an EMBL/GenBank/DDBJ whole genome shotgun (WGS) entry which is preliminary data.</text>
</comment>
<name>A0A1J9P801_9EURO</name>